<reference evidence="1 2" key="1">
    <citation type="submission" date="2017-06" db="EMBL/GenBank/DDBJ databases">
        <title>Complete Genome Sequence of Streptomyces hawaiiensis NRRL 15010 and insights into acyldepsipeptides biosynthesis.</title>
        <authorList>
            <person name="Mariita R.M."/>
            <person name="Sello J.K."/>
        </authorList>
    </citation>
    <scope>NUCLEOTIDE SEQUENCE [LARGE SCALE GENOMIC DNA]</scope>
    <source>
        <strain evidence="1 2">ATCC 12236</strain>
    </source>
</reference>
<dbReference type="Proteomes" id="UP000495940">
    <property type="component" value="Chromosome"/>
</dbReference>
<protein>
    <submittedName>
        <fullName evidence="1">Uncharacterized protein</fullName>
    </submittedName>
</protein>
<evidence type="ECO:0000313" key="1">
    <source>
        <dbReference type="EMBL" id="QCD53557.1"/>
    </source>
</evidence>
<gene>
    <name evidence="1" type="ORF">CEB94_00390</name>
</gene>
<dbReference type="KEGG" id="shaw:CEB94_00390"/>
<keyword evidence="2" id="KW-1185">Reference proteome</keyword>
<dbReference type="RefSeq" id="WP_175430252.1">
    <property type="nucleotide sequence ID" value="NZ_CP021978.1"/>
</dbReference>
<proteinExistence type="predicted"/>
<dbReference type="AlphaFoldDB" id="A0A6G5R7C6"/>
<name>A0A6G5R7C6_9ACTN</name>
<dbReference type="EMBL" id="CP021978">
    <property type="protein sequence ID" value="QCD53557.1"/>
    <property type="molecule type" value="Genomic_DNA"/>
</dbReference>
<sequence length="170" mass="18425">MLYIDFTPDSDMDIPAGAARAWREGLIGLATLSATDLRYGWFAYQIDFKVGGHAFLSATREPLVDIMFTLAYTLQELRAGGSAEINFTENSYVIHLKLVGDRVRFTSSHRTPAVPPECPVEDYTAAVRAFVASGVAYLVESRPALAENPVLDELRALVSGPAGGVTGNQE</sequence>
<organism evidence="1 2">
    <name type="scientific">Streptomyces hawaiiensis</name>
    <dbReference type="NCBI Taxonomy" id="67305"/>
    <lineage>
        <taxon>Bacteria</taxon>
        <taxon>Bacillati</taxon>
        <taxon>Actinomycetota</taxon>
        <taxon>Actinomycetes</taxon>
        <taxon>Kitasatosporales</taxon>
        <taxon>Streptomycetaceae</taxon>
        <taxon>Streptomyces</taxon>
    </lineage>
</organism>
<accession>A0A6G5R7C6</accession>
<evidence type="ECO:0000313" key="2">
    <source>
        <dbReference type="Proteomes" id="UP000495940"/>
    </source>
</evidence>